<keyword evidence="5 6" id="KW-0472">Membrane</keyword>
<organism evidence="7 8">
    <name type="scientific">Ogataea polymorpha</name>
    <dbReference type="NCBI Taxonomy" id="460523"/>
    <lineage>
        <taxon>Eukaryota</taxon>
        <taxon>Fungi</taxon>
        <taxon>Dikarya</taxon>
        <taxon>Ascomycota</taxon>
        <taxon>Saccharomycotina</taxon>
        <taxon>Pichiomycetes</taxon>
        <taxon>Pichiales</taxon>
        <taxon>Pichiaceae</taxon>
        <taxon>Ogataea</taxon>
    </lineage>
</organism>
<feature type="transmembrane region" description="Helical" evidence="6">
    <location>
        <begin position="383"/>
        <end position="404"/>
    </location>
</feature>
<evidence type="ECO:0008006" key="9">
    <source>
        <dbReference type="Google" id="ProtNLM"/>
    </source>
</evidence>
<dbReference type="PANTHER" id="PTHR11206">
    <property type="entry name" value="MULTIDRUG RESISTANCE PROTEIN"/>
    <property type="match status" value="1"/>
</dbReference>
<evidence type="ECO:0000256" key="2">
    <source>
        <dbReference type="ARBA" id="ARBA00010199"/>
    </source>
</evidence>
<reference evidence="7" key="1">
    <citation type="journal article" date="2021" name="Open Biol.">
        <title>Shared evolutionary footprints suggest mitochondrial oxidative damage underlies multiple complex I losses in fungi.</title>
        <authorList>
            <person name="Schikora-Tamarit M.A."/>
            <person name="Marcet-Houben M."/>
            <person name="Nosek J."/>
            <person name="Gabaldon T."/>
        </authorList>
    </citation>
    <scope>NUCLEOTIDE SEQUENCE</scope>
    <source>
        <strain evidence="7">NCAIM Y.01608</strain>
    </source>
</reference>
<feature type="transmembrane region" description="Helical" evidence="6">
    <location>
        <begin position="339"/>
        <end position="363"/>
    </location>
</feature>
<feature type="transmembrane region" description="Helical" evidence="6">
    <location>
        <begin position="49"/>
        <end position="69"/>
    </location>
</feature>
<comment type="caution">
    <text evidence="7">The sequence shown here is derived from an EMBL/GenBank/DDBJ whole genome shotgun (WGS) entry which is preliminary data.</text>
</comment>
<feature type="transmembrane region" description="Helical" evidence="6">
    <location>
        <begin position="442"/>
        <end position="463"/>
    </location>
</feature>
<evidence type="ECO:0000256" key="6">
    <source>
        <dbReference type="SAM" id="Phobius"/>
    </source>
</evidence>
<keyword evidence="4 6" id="KW-1133">Transmembrane helix</keyword>
<feature type="transmembrane region" description="Helical" evidence="6">
    <location>
        <begin position="262"/>
        <end position="283"/>
    </location>
</feature>
<feature type="transmembrane region" description="Helical" evidence="6">
    <location>
        <begin position="223"/>
        <end position="242"/>
    </location>
</feature>
<dbReference type="Pfam" id="PF01554">
    <property type="entry name" value="MatE"/>
    <property type="match status" value="2"/>
</dbReference>
<comment type="subcellular location">
    <subcellularLocation>
        <location evidence="1">Membrane</location>
        <topology evidence="1">Multi-pass membrane protein</topology>
    </subcellularLocation>
</comment>
<dbReference type="GO" id="GO:0015297">
    <property type="term" value="F:antiporter activity"/>
    <property type="evidence" value="ECO:0007669"/>
    <property type="project" value="InterPro"/>
</dbReference>
<dbReference type="GO" id="GO:1990961">
    <property type="term" value="P:xenobiotic detoxification by transmembrane export across the plasma membrane"/>
    <property type="evidence" value="ECO:0007669"/>
    <property type="project" value="InterPro"/>
</dbReference>
<feature type="transmembrane region" description="Helical" evidence="6">
    <location>
        <begin position="197"/>
        <end position="217"/>
    </location>
</feature>
<feature type="transmembrane region" description="Helical" evidence="6">
    <location>
        <begin position="122"/>
        <end position="142"/>
    </location>
</feature>
<dbReference type="CDD" id="cd13132">
    <property type="entry name" value="MATE_eukaryotic"/>
    <property type="match status" value="1"/>
</dbReference>
<dbReference type="InterPro" id="IPR002528">
    <property type="entry name" value="MATE_fam"/>
</dbReference>
<accession>A0A9P8PNK2</accession>
<dbReference type="GO" id="GO:0016020">
    <property type="term" value="C:membrane"/>
    <property type="evidence" value="ECO:0007669"/>
    <property type="project" value="UniProtKB-SubCell"/>
</dbReference>
<reference evidence="7" key="2">
    <citation type="submission" date="2021-01" db="EMBL/GenBank/DDBJ databases">
        <authorList>
            <person name="Schikora-Tamarit M.A."/>
        </authorList>
    </citation>
    <scope>NUCLEOTIDE SEQUENCE</scope>
    <source>
        <strain evidence="7">NCAIM Y.01608</strain>
    </source>
</reference>
<protein>
    <recommendedName>
        <fullName evidence="9">MATE efflux family protein</fullName>
    </recommendedName>
</protein>
<sequence>MSSKTPDESSPLVSVSPATLYTQEPDALKLSPADTTFSNEARYVVTNSIPVLLTFVFQYLFQIMIPIYFSSRLGETYLSACSLSLTTFYVTGPVIVNGFSTSMDTLCSTAFGAGSYPKVGLYYQRCTVILMLILIPSGLFWLNAESAIFMVTRDETLASLCAQYLRVMPFAIPAIVTFECSKRYLQSQNKFSAPTRIIFLAVPVSVALNHLLIPQIGFLAPPLAFVSTYWLIATSLCLYIWFIDGYQCWHYDTTFRQLTSEWAPFFSLGLPGVLMILSEAFAFQVITFLSAKFSSLELASQSIVSTVASFGFQIPFSVGICCSTRLANIIGAKSENYKIAVAVSLFAACFLSVFNFCWMALFRTRLTKLFTNDPELVANASKLFLVVAFNQFLDCINVICAAILRSQGRQRIGSLLSMVCYYLIATPFEVLMAFSWNMNVFGLWLGLAVGVGALSLGELAIVLKSNWKSIIIKNTDIV</sequence>
<feature type="transmembrane region" description="Helical" evidence="6">
    <location>
        <begin position="76"/>
        <end position="96"/>
    </location>
</feature>
<name>A0A9P8PNK2_9ASCO</name>
<dbReference type="Proteomes" id="UP000788993">
    <property type="component" value="Unassembled WGS sequence"/>
</dbReference>
<evidence type="ECO:0000256" key="4">
    <source>
        <dbReference type="ARBA" id="ARBA00022989"/>
    </source>
</evidence>
<feature type="transmembrane region" description="Helical" evidence="6">
    <location>
        <begin position="416"/>
        <end position="436"/>
    </location>
</feature>
<evidence type="ECO:0000256" key="5">
    <source>
        <dbReference type="ARBA" id="ARBA00023136"/>
    </source>
</evidence>
<dbReference type="GO" id="GO:0042910">
    <property type="term" value="F:xenobiotic transmembrane transporter activity"/>
    <property type="evidence" value="ECO:0007669"/>
    <property type="project" value="InterPro"/>
</dbReference>
<dbReference type="InterPro" id="IPR045069">
    <property type="entry name" value="MATE_euk"/>
</dbReference>
<gene>
    <name evidence="7" type="ORF">OGATHE_001681</name>
</gene>
<evidence type="ECO:0000256" key="3">
    <source>
        <dbReference type="ARBA" id="ARBA00022692"/>
    </source>
</evidence>
<evidence type="ECO:0000256" key="1">
    <source>
        <dbReference type="ARBA" id="ARBA00004141"/>
    </source>
</evidence>
<proteinExistence type="inferred from homology"/>
<feature type="transmembrane region" description="Helical" evidence="6">
    <location>
        <begin position="303"/>
        <end position="327"/>
    </location>
</feature>
<evidence type="ECO:0000313" key="8">
    <source>
        <dbReference type="Proteomes" id="UP000788993"/>
    </source>
</evidence>
<keyword evidence="3 6" id="KW-0812">Transmembrane</keyword>
<dbReference type="AlphaFoldDB" id="A0A9P8PNK2"/>
<dbReference type="NCBIfam" id="TIGR00797">
    <property type="entry name" value="matE"/>
    <property type="match status" value="1"/>
</dbReference>
<dbReference type="EMBL" id="JAEUBD010000382">
    <property type="protein sequence ID" value="KAH3675341.1"/>
    <property type="molecule type" value="Genomic_DNA"/>
</dbReference>
<keyword evidence="8" id="KW-1185">Reference proteome</keyword>
<comment type="similarity">
    <text evidence="2">Belongs to the multi antimicrobial extrusion (MATE) (TC 2.A.66.1) family.</text>
</comment>
<evidence type="ECO:0000313" key="7">
    <source>
        <dbReference type="EMBL" id="KAH3675341.1"/>
    </source>
</evidence>